<proteinExistence type="inferred from homology"/>
<dbReference type="Gene3D" id="1.10.1530.10">
    <property type="match status" value="1"/>
</dbReference>
<gene>
    <name evidence="3" type="ORF">FSO04_43675</name>
</gene>
<comment type="similarity">
    <text evidence="1">Belongs to the LDH2/MDH2 oxidoreductase family.</text>
</comment>
<reference evidence="3 4" key="1">
    <citation type="journal article" date="2020" name="Int. J. Syst. Evol. Microbiol.">
        <title>Paraburkholderia madseniana sp. nov., a phenolic acid-degrading bacterium isolated from acidic forest soil.</title>
        <authorList>
            <person name="Wilhelm R.C."/>
            <person name="Murphy S.J.L."/>
            <person name="Feriancek N.M."/>
            <person name="Karasz D.C."/>
            <person name="DeRito C.M."/>
            <person name="Newman J.D."/>
            <person name="Buckley D.H."/>
        </authorList>
    </citation>
    <scope>NUCLEOTIDE SEQUENCE [LARGE SCALE GENOMIC DNA]</scope>
    <source>
        <strain evidence="3 4">RP11</strain>
    </source>
</reference>
<dbReference type="AlphaFoldDB" id="A0A6N6VYT8"/>
<dbReference type="Pfam" id="PF02615">
    <property type="entry name" value="Ldh_2"/>
    <property type="match status" value="1"/>
</dbReference>
<dbReference type="InterPro" id="IPR036111">
    <property type="entry name" value="Mal/L-sulfo/L-lacto_DH-like_sf"/>
</dbReference>
<dbReference type="RefSeq" id="WP_168436025.1">
    <property type="nucleotide sequence ID" value="NZ_VOSW01000177.1"/>
</dbReference>
<dbReference type="EMBL" id="VOSW01000177">
    <property type="protein sequence ID" value="KAE8753707.1"/>
    <property type="molecule type" value="Genomic_DNA"/>
</dbReference>
<accession>A0A6N6VYT8</accession>
<evidence type="ECO:0000313" key="3">
    <source>
        <dbReference type="EMBL" id="KAE8753707.1"/>
    </source>
</evidence>
<dbReference type="InterPro" id="IPR043143">
    <property type="entry name" value="Mal/L-sulf/L-lact_DH-like_NADP"/>
</dbReference>
<comment type="caution">
    <text evidence="3">The sequence shown here is derived from an EMBL/GenBank/DDBJ whole genome shotgun (WGS) entry which is preliminary data.</text>
</comment>
<name>A0A6N6VYT8_9BURK</name>
<dbReference type="Proteomes" id="UP000463700">
    <property type="component" value="Unassembled WGS sequence"/>
</dbReference>
<dbReference type="PANTHER" id="PTHR11091:SF0">
    <property type="entry name" value="MALATE DEHYDROGENASE"/>
    <property type="match status" value="1"/>
</dbReference>
<dbReference type="GO" id="GO:0016491">
    <property type="term" value="F:oxidoreductase activity"/>
    <property type="evidence" value="ECO:0007669"/>
    <property type="project" value="UniProtKB-KW"/>
</dbReference>
<dbReference type="PANTHER" id="PTHR11091">
    <property type="entry name" value="OXIDOREDUCTASE-RELATED"/>
    <property type="match status" value="1"/>
</dbReference>
<dbReference type="InterPro" id="IPR043144">
    <property type="entry name" value="Mal/L-sulf/L-lact_DH-like_ah"/>
</dbReference>
<dbReference type="SUPFAM" id="SSF89733">
    <property type="entry name" value="L-sulfolactate dehydrogenase-like"/>
    <property type="match status" value="1"/>
</dbReference>
<evidence type="ECO:0000256" key="2">
    <source>
        <dbReference type="ARBA" id="ARBA00023002"/>
    </source>
</evidence>
<dbReference type="InterPro" id="IPR003767">
    <property type="entry name" value="Malate/L-lactate_DH-like"/>
</dbReference>
<sequence>MAQVKFESLAERLQNILERAGCSTRVARLIATNCASAERDGAKSHGLFRMPGYVSSLVGNWVDGRAEPIVDDVAPGFIRIDAANGFAVSALDAGAKLAIEKAKRNGIVVVAIRNSHHLGALSLDVEPFADVGLVALAVLNSMKGVVPYGGKSAVFGTNPMAFAAPRASAPPFVFDQAVSTMARGDVSIAMNEGRTLTSDVGVDKHGLQTTDPADIIDGGALLTFGGHKGTTLALMIEILCAALVGGQFSYECVLETMPGAATPRTGQTLILIDPTAGSTGLPHFQIRVDELMQAVIDAGLQRVPGDRRLIARARAMEDGIDVSREEFDMLALLDRDTGIH</sequence>
<keyword evidence="2" id="KW-0560">Oxidoreductase</keyword>
<evidence type="ECO:0000313" key="4">
    <source>
        <dbReference type="Proteomes" id="UP000463700"/>
    </source>
</evidence>
<dbReference type="Gene3D" id="3.30.1370.60">
    <property type="entry name" value="Hypothetical oxidoreductase yiak, domain 2"/>
    <property type="match status" value="1"/>
</dbReference>
<protein>
    <submittedName>
        <fullName evidence="3">Ldh family oxidoreductase</fullName>
    </submittedName>
</protein>
<organism evidence="3 4">
    <name type="scientific">Paraburkholderia madseniana</name>
    <dbReference type="NCBI Taxonomy" id="2599607"/>
    <lineage>
        <taxon>Bacteria</taxon>
        <taxon>Pseudomonadati</taxon>
        <taxon>Pseudomonadota</taxon>
        <taxon>Betaproteobacteria</taxon>
        <taxon>Burkholderiales</taxon>
        <taxon>Burkholderiaceae</taxon>
        <taxon>Paraburkholderia</taxon>
    </lineage>
</organism>
<evidence type="ECO:0000256" key="1">
    <source>
        <dbReference type="ARBA" id="ARBA00006056"/>
    </source>
</evidence>